<feature type="compositionally biased region" description="Basic and acidic residues" evidence="9">
    <location>
        <begin position="543"/>
        <end position="575"/>
    </location>
</feature>
<dbReference type="Pfam" id="PF26550">
    <property type="entry name" value="Tricorn_2nd"/>
    <property type="match status" value="1"/>
</dbReference>
<dbReference type="EMBL" id="QWGR01000005">
    <property type="protein sequence ID" value="RIJ48171.1"/>
    <property type="molecule type" value="Genomic_DNA"/>
</dbReference>
<comment type="function">
    <text evidence="7">Degrades oligopeptides.</text>
</comment>
<dbReference type="CDD" id="cd07562">
    <property type="entry name" value="Peptidase_S41_TRI"/>
    <property type="match status" value="1"/>
</dbReference>
<dbReference type="InterPro" id="IPR028204">
    <property type="entry name" value="Tricorn_C1"/>
</dbReference>
<keyword evidence="6 7" id="KW-0720">Serine protease</keyword>
<gene>
    <name evidence="12" type="ORF">D1614_10570</name>
</gene>
<organism evidence="12 13">
    <name type="scientific">Maribellus luteus</name>
    <dbReference type="NCBI Taxonomy" id="2305463"/>
    <lineage>
        <taxon>Bacteria</taxon>
        <taxon>Pseudomonadati</taxon>
        <taxon>Bacteroidota</taxon>
        <taxon>Bacteroidia</taxon>
        <taxon>Marinilabiliales</taxon>
        <taxon>Prolixibacteraceae</taxon>
        <taxon>Maribellus</taxon>
    </lineage>
</organism>
<dbReference type="Gene3D" id="2.120.10.60">
    <property type="entry name" value="Tricorn protease N-terminal domain"/>
    <property type="match status" value="1"/>
</dbReference>
<keyword evidence="4 7" id="KW-0645">Protease</keyword>
<dbReference type="GO" id="GO:0008236">
    <property type="term" value="F:serine-type peptidase activity"/>
    <property type="evidence" value="ECO:0007669"/>
    <property type="project" value="UniProtKB-UniRule"/>
</dbReference>
<dbReference type="Pfam" id="PF14685">
    <property type="entry name" value="PDZ_Tricorn"/>
    <property type="match status" value="1"/>
</dbReference>
<feature type="chain" id="PRO_5017263974" description="Tricorn protease homolog" evidence="10">
    <location>
        <begin position="21"/>
        <end position="1085"/>
    </location>
</feature>
<feature type="active site" description="Charge relay system" evidence="8">
    <location>
        <position position="1033"/>
    </location>
</feature>
<dbReference type="InterPro" id="IPR029414">
    <property type="entry name" value="Tricorn_PDZ"/>
</dbReference>
<keyword evidence="3 7" id="KW-0963">Cytoplasm</keyword>
<dbReference type="EC" id="3.4.21.-" evidence="7"/>
<name>A0A399T215_9BACT</name>
<dbReference type="Gene3D" id="2.130.10.10">
    <property type="entry name" value="YVTN repeat-like/Quinoprotein amine dehydrogenase"/>
    <property type="match status" value="1"/>
</dbReference>
<dbReference type="GO" id="GO:0005737">
    <property type="term" value="C:cytoplasm"/>
    <property type="evidence" value="ECO:0007669"/>
    <property type="project" value="UniProtKB-SubCell"/>
</dbReference>
<evidence type="ECO:0000256" key="1">
    <source>
        <dbReference type="ARBA" id="ARBA00004496"/>
    </source>
</evidence>
<dbReference type="Pfam" id="PF14684">
    <property type="entry name" value="Tricorn_C1"/>
    <property type="match status" value="1"/>
</dbReference>
<dbReference type="Pfam" id="PF03572">
    <property type="entry name" value="Peptidase_S41"/>
    <property type="match status" value="1"/>
</dbReference>
<feature type="domain" description="Tail specific protease" evidence="11">
    <location>
        <begin position="854"/>
        <end position="1044"/>
    </location>
</feature>
<dbReference type="Gene3D" id="2.30.42.10">
    <property type="match status" value="1"/>
</dbReference>
<keyword evidence="5 7" id="KW-0378">Hydrolase</keyword>
<dbReference type="PANTHER" id="PTHR43253:SF1">
    <property type="entry name" value="TRICORN PROTEASE HOMOLOG 2-RELATED"/>
    <property type="match status" value="1"/>
</dbReference>
<dbReference type="SMART" id="SM00245">
    <property type="entry name" value="TSPc"/>
    <property type="match status" value="1"/>
</dbReference>
<dbReference type="InterPro" id="IPR015943">
    <property type="entry name" value="WD40/YVTN_repeat-like_dom_sf"/>
</dbReference>
<feature type="signal peptide" evidence="10">
    <location>
        <begin position="1"/>
        <end position="20"/>
    </location>
</feature>
<feature type="active site" description="Nucleophile" evidence="8">
    <location>
        <position position="975"/>
    </location>
</feature>
<comment type="similarity">
    <text evidence="2 7">Belongs to the peptidase S41B family.</text>
</comment>
<dbReference type="InterPro" id="IPR036034">
    <property type="entry name" value="PDZ_sf"/>
</dbReference>
<evidence type="ECO:0000256" key="8">
    <source>
        <dbReference type="PIRSR" id="PIRSR036421-1"/>
    </source>
</evidence>
<evidence type="ECO:0000256" key="3">
    <source>
        <dbReference type="ARBA" id="ARBA00022490"/>
    </source>
</evidence>
<comment type="caution">
    <text evidence="12">The sequence shown here is derived from an EMBL/GenBank/DDBJ whole genome shotgun (WGS) entry which is preliminary data.</text>
</comment>
<dbReference type="Gene3D" id="3.30.750.44">
    <property type="match status" value="1"/>
</dbReference>
<evidence type="ECO:0000313" key="13">
    <source>
        <dbReference type="Proteomes" id="UP000265926"/>
    </source>
</evidence>
<feature type="region of interest" description="Disordered" evidence="9">
    <location>
        <begin position="529"/>
        <end position="575"/>
    </location>
</feature>
<keyword evidence="10" id="KW-0732">Signal</keyword>
<reference evidence="12 13" key="1">
    <citation type="submission" date="2018-08" db="EMBL/GenBank/DDBJ databases">
        <title>Pallidiluteibacterium maritimus gen. nov., sp. nov., isolated from coastal sediment.</title>
        <authorList>
            <person name="Zhou L.Y."/>
        </authorList>
    </citation>
    <scope>NUCLEOTIDE SEQUENCE [LARGE SCALE GENOMIC DNA]</scope>
    <source>
        <strain evidence="12 13">XSD2</strain>
    </source>
</reference>
<evidence type="ECO:0000256" key="9">
    <source>
        <dbReference type="SAM" id="MobiDB-lite"/>
    </source>
</evidence>
<dbReference type="SUPFAM" id="SSF52096">
    <property type="entry name" value="ClpP/crotonase"/>
    <property type="match status" value="1"/>
</dbReference>
<dbReference type="Pfam" id="PF26549">
    <property type="entry name" value="Tricorn_N"/>
    <property type="match status" value="1"/>
</dbReference>
<evidence type="ECO:0000256" key="4">
    <source>
        <dbReference type="ARBA" id="ARBA00022670"/>
    </source>
</evidence>
<evidence type="ECO:0000256" key="5">
    <source>
        <dbReference type="ARBA" id="ARBA00022801"/>
    </source>
</evidence>
<dbReference type="OrthoDB" id="9815657at2"/>
<comment type="subcellular location">
    <subcellularLocation>
        <location evidence="1 7">Cytoplasm</location>
    </subcellularLocation>
</comment>
<evidence type="ECO:0000256" key="2">
    <source>
        <dbReference type="ARBA" id="ARBA00008524"/>
    </source>
</evidence>
<evidence type="ECO:0000313" key="12">
    <source>
        <dbReference type="EMBL" id="RIJ48171.1"/>
    </source>
</evidence>
<accession>A0A399T215</accession>
<dbReference type="Gene3D" id="3.90.226.10">
    <property type="entry name" value="2-enoyl-CoA Hydratase, Chain A, domain 1"/>
    <property type="match status" value="1"/>
</dbReference>
<protein>
    <recommendedName>
        <fullName evidence="7">Tricorn protease homolog</fullName>
        <ecNumber evidence="7">3.4.21.-</ecNumber>
    </recommendedName>
</protein>
<evidence type="ECO:0000256" key="7">
    <source>
        <dbReference type="PIRNR" id="PIRNR036421"/>
    </source>
</evidence>
<dbReference type="PANTHER" id="PTHR43253">
    <property type="entry name" value="TRICORN PROTEASE HOMOLOG 2-RELATED"/>
    <property type="match status" value="1"/>
</dbReference>
<dbReference type="PIRSF" id="PIRSF036421">
    <property type="entry name" value="Tricorn_protease"/>
    <property type="match status" value="1"/>
</dbReference>
<dbReference type="AlphaFoldDB" id="A0A399T215"/>
<dbReference type="InterPro" id="IPR029045">
    <property type="entry name" value="ClpP/crotonase-like_dom_sf"/>
</dbReference>
<evidence type="ECO:0000259" key="11">
    <source>
        <dbReference type="SMART" id="SM00245"/>
    </source>
</evidence>
<proteinExistence type="inferred from homology"/>
<evidence type="ECO:0000256" key="6">
    <source>
        <dbReference type="ARBA" id="ARBA00022825"/>
    </source>
</evidence>
<dbReference type="SUPFAM" id="SSF50156">
    <property type="entry name" value="PDZ domain-like"/>
    <property type="match status" value="1"/>
</dbReference>
<dbReference type="RefSeq" id="WP_119437901.1">
    <property type="nucleotide sequence ID" value="NZ_QWGR01000005.1"/>
</dbReference>
<sequence>MKTIFLMLAVFLLAGFSAGAQVDARLFRYADVSKTHIAFVYAGDIWIVAKEGGQATRLSSPEGEEVLPKFSPDGKTLAFSANYDGSRDIYTIPFNGGQPQRVTWRGCVIQDWTPDGSKIIFSTGQESGRQRFSRLFTIDKNGGLPEVLPPAYAEIGSMSPDGSQLAFTDKTRISRTWKRYRGGMAPDILVMNLSDHSTTNITNSDSNDELPMWSGSTIYYLSDNGKEKRYNIWAYDTQSKTNEQLTRFSDMDVRFPSIGPDDLIFQAGSDMYLMDLATKKYKKVKIEVVTDQMATMPKTVKVERYLHSAAVSPDGKRVLAEARGEIFSLPAEKGFVLNLTQSSGSAQRYPAWSPDGKTLAWWSDENGEYELALYDVETEAVKIITKLGAGFRYSLYWSPDSKKLVFIDQTMSIQLCDVESGAVKEIDKALWMMEGPLRGFSVSWSADSKYVTWARGAENRHSVVWIYDVENNLKRQVTSDFYSNTDPAFDPEGKYLYVLTNRSMNADYSDFDNSWIYSRSTLVGAITLQKDTPSPLEPENDAVEVKEEKKDTDKEKAEDKDEDAKDEKKDEAKDEKKVTIDFDGLEQRLVLLPVSAGDYGALTAAKGKIIYQKSVQSPDGKTKRPIVYWDLKDREEKTILDDAGGFSLAANGEKMLVSNQGRLNVIDVRENQKADKNVPLQEMETTVIPKEEWKQLFTDAWRIERDYFYDKGMHGVDWKKMRTQYGALIEQASSREDVNFILGELIGEMNASHTYKGGGDMEQTPRTSVGYLGIDWGISNGAYQVKKILTGAVWDAEERSPLAEPGVDVAVGDYILEVNGKAITTDREPAAAFQGLGGKTVVLTVGKTTAKADAKKITVKLMSDESRLRHLEWIEAKRKRVEEATGGKVGYIYVRSTGIDGQNELARQFYGQWNKEGLIIDERFNSGGQIPDRFIELLNRKALAYWAVRDGHDWQWPPVGHFGAKVMLINGWSGSGGDAFPDFFRKAELGPLVGSRTWGGLIGISGTPSLVDGGSVTAPTFRMYDPDGKWFREGHGVDPDIPEAEDHEKLANGVDNQLEKAIEVVKEELKKNPVKWPQHEPYEKR</sequence>
<dbReference type="Proteomes" id="UP000265926">
    <property type="component" value="Unassembled WGS sequence"/>
</dbReference>
<dbReference type="InterPro" id="IPR012393">
    <property type="entry name" value="Tricorn_protease"/>
</dbReference>
<dbReference type="InterPro" id="IPR005151">
    <property type="entry name" value="Tail-specific_protease"/>
</dbReference>
<feature type="active site" description="Charge relay system" evidence="8">
    <location>
        <position position="753"/>
    </location>
</feature>
<evidence type="ECO:0000256" key="10">
    <source>
        <dbReference type="SAM" id="SignalP"/>
    </source>
</evidence>
<dbReference type="GO" id="GO:0006508">
    <property type="term" value="P:proteolysis"/>
    <property type="evidence" value="ECO:0007669"/>
    <property type="project" value="UniProtKB-UniRule"/>
</dbReference>
<keyword evidence="13" id="KW-1185">Reference proteome</keyword>
<dbReference type="SUPFAM" id="SSF69304">
    <property type="entry name" value="Tricorn protease N-terminal domain"/>
    <property type="match status" value="2"/>
</dbReference>